<dbReference type="EMBL" id="JACIIV010000001">
    <property type="protein sequence ID" value="MBB6225885.1"/>
    <property type="molecule type" value="Genomic_DNA"/>
</dbReference>
<evidence type="ECO:0000256" key="2">
    <source>
        <dbReference type="RuleBase" id="RU000461"/>
    </source>
</evidence>
<dbReference type="GO" id="GO:0020037">
    <property type="term" value="F:heme binding"/>
    <property type="evidence" value="ECO:0007669"/>
    <property type="project" value="InterPro"/>
</dbReference>
<feature type="compositionally biased region" description="Polar residues" evidence="3">
    <location>
        <begin position="1"/>
        <end position="11"/>
    </location>
</feature>
<dbReference type="PANTHER" id="PTHR46696:SF1">
    <property type="entry name" value="CYTOCHROME P450 YJIB-RELATED"/>
    <property type="match status" value="1"/>
</dbReference>
<evidence type="ECO:0000313" key="5">
    <source>
        <dbReference type="Proteomes" id="UP000538147"/>
    </source>
</evidence>
<dbReference type="CDD" id="cd11033">
    <property type="entry name" value="CYP142-like"/>
    <property type="match status" value="1"/>
</dbReference>
<sequence>MATQPEISSTEEPPRGRTRPNMVWPFPPRERPDLPDHEPATLAEYLRTAPLDAVDIADPLWWENDVEGVFLKRLRDEAPVHFNEVNAARHRGFWSVTRWEDIMAVDTNHQAYSSEASLGGITLFDMDPDFIMPMFIAMDPPKHDVQRKAVNPIVSGPNLAGFETLIRERTAEVLDGLPRGEVFDWVDRVSIELTSRMLATLFDWPQEQRRKLTYWSDISTSDPELPGNPSKEERQTILMGMLQEFMALWNERVNAEPKTDLVSMLAHNPATRNMPPMEFMGNLVLLIVGGNDTTRNSISGGVYFLNKNPTEYDKLRANPALVESMVSETIRYQTPLAHMRRTALEDTILGGKHIRKGDKVVMWYISGNRDERSIEDPDAFIIDRKRPRQHMSFGFGIHRCVGNRLAELQLKILWEEILKRFDRIELIEEPERVPSAFVKGYKKMMVRIPA</sequence>
<dbReference type="RefSeq" id="WP_184193538.1">
    <property type="nucleotide sequence ID" value="NZ_BMOX01000018.1"/>
</dbReference>
<comment type="caution">
    <text evidence="4">The sequence shown here is derived from an EMBL/GenBank/DDBJ whole genome shotgun (WGS) entry which is preliminary data.</text>
</comment>
<proteinExistence type="inferred from homology"/>
<dbReference type="GO" id="GO:0004497">
    <property type="term" value="F:monooxygenase activity"/>
    <property type="evidence" value="ECO:0007669"/>
    <property type="project" value="UniProtKB-KW"/>
</dbReference>
<keyword evidence="2" id="KW-0479">Metal-binding</keyword>
<evidence type="ECO:0000313" key="4">
    <source>
        <dbReference type="EMBL" id="MBB6225885.1"/>
    </source>
</evidence>
<dbReference type="InterPro" id="IPR036396">
    <property type="entry name" value="Cyt_P450_sf"/>
</dbReference>
<protein>
    <submittedName>
        <fullName evidence="4">Cytochrome P450</fullName>
    </submittedName>
</protein>
<keyword evidence="5" id="KW-1185">Reference proteome</keyword>
<evidence type="ECO:0000256" key="1">
    <source>
        <dbReference type="ARBA" id="ARBA00010617"/>
    </source>
</evidence>
<accession>A0A841L7P6</accession>
<organism evidence="4 5">
    <name type="scientific">Polymorphobacter multimanifer</name>
    <dbReference type="NCBI Taxonomy" id="1070431"/>
    <lineage>
        <taxon>Bacteria</taxon>
        <taxon>Pseudomonadati</taxon>
        <taxon>Pseudomonadota</taxon>
        <taxon>Alphaproteobacteria</taxon>
        <taxon>Sphingomonadales</taxon>
        <taxon>Sphingosinicellaceae</taxon>
        <taxon>Polymorphobacter</taxon>
    </lineage>
</organism>
<dbReference type="SUPFAM" id="SSF48264">
    <property type="entry name" value="Cytochrome P450"/>
    <property type="match status" value="1"/>
</dbReference>
<dbReference type="Pfam" id="PF00067">
    <property type="entry name" value="p450"/>
    <property type="match status" value="1"/>
</dbReference>
<gene>
    <name evidence="4" type="ORF">FHS79_000036</name>
</gene>
<dbReference type="Proteomes" id="UP000538147">
    <property type="component" value="Unassembled WGS sequence"/>
</dbReference>
<keyword evidence="2" id="KW-0503">Monooxygenase</keyword>
<dbReference type="InterPro" id="IPR002397">
    <property type="entry name" value="Cyt_P450_B"/>
</dbReference>
<dbReference type="InterPro" id="IPR017972">
    <property type="entry name" value="Cyt_P450_CS"/>
</dbReference>
<dbReference type="PRINTS" id="PR00359">
    <property type="entry name" value="BP450"/>
</dbReference>
<dbReference type="PROSITE" id="PS00086">
    <property type="entry name" value="CYTOCHROME_P450"/>
    <property type="match status" value="1"/>
</dbReference>
<keyword evidence="2" id="KW-0408">Iron</keyword>
<keyword evidence="2" id="KW-0349">Heme</keyword>
<feature type="region of interest" description="Disordered" evidence="3">
    <location>
        <begin position="1"/>
        <end position="34"/>
    </location>
</feature>
<keyword evidence="2" id="KW-0560">Oxidoreductase</keyword>
<dbReference type="InterPro" id="IPR001128">
    <property type="entry name" value="Cyt_P450"/>
</dbReference>
<dbReference type="PRINTS" id="PR00385">
    <property type="entry name" value="P450"/>
</dbReference>
<comment type="similarity">
    <text evidence="1 2">Belongs to the cytochrome P450 family.</text>
</comment>
<name>A0A841L7P6_9SPHN</name>
<reference evidence="4 5" key="1">
    <citation type="submission" date="2020-08" db="EMBL/GenBank/DDBJ databases">
        <title>Genomic Encyclopedia of Type Strains, Phase IV (KMG-IV): sequencing the most valuable type-strain genomes for metagenomic binning, comparative biology and taxonomic classification.</title>
        <authorList>
            <person name="Goeker M."/>
        </authorList>
    </citation>
    <scope>NUCLEOTIDE SEQUENCE [LARGE SCALE GENOMIC DNA]</scope>
    <source>
        <strain evidence="4 5">DSM 102189</strain>
    </source>
</reference>
<dbReference type="Gene3D" id="1.10.630.10">
    <property type="entry name" value="Cytochrome P450"/>
    <property type="match status" value="1"/>
</dbReference>
<dbReference type="GO" id="GO:0005506">
    <property type="term" value="F:iron ion binding"/>
    <property type="evidence" value="ECO:0007669"/>
    <property type="project" value="InterPro"/>
</dbReference>
<dbReference type="PANTHER" id="PTHR46696">
    <property type="entry name" value="P450, PUTATIVE (EUROFUNG)-RELATED"/>
    <property type="match status" value="1"/>
</dbReference>
<dbReference type="GO" id="GO:0016705">
    <property type="term" value="F:oxidoreductase activity, acting on paired donors, with incorporation or reduction of molecular oxygen"/>
    <property type="evidence" value="ECO:0007669"/>
    <property type="project" value="InterPro"/>
</dbReference>
<dbReference type="AlphaFoldDB" id="A0A841L7P6"/>
<evidence type="ECO:0000256" key="3">
    <source>
        <dbReference type="SAM" id="MobiDB-lite"/>
    </source>
</evidence>